<gene>
    <name evidence="1" type="ORF">JFY71_03985</name>
</gene>
<name>A0AC61MSR2_9FIRM</name>
<dbReference type="EMBL" id="CP066744">
    <property type="protein sequence ID" value="QQK08709.1"/>
    <property type="molecule type" value="Genomic_DNA"/>
</dbReference>
<dbReference type="Proteomes" id="UP000595814">
    <property type="component" value="Chromosome"/>
</dbReference>
<sequence length="207" mass="24033">MKESAIIVRKELKYNTLKPIFISLSVFFIIFILFGFSNLSQDNTLNVMEIFLPLIGIILITPVFEQEQDYGIEQTIRTRRTNFTVTLVARVIVRILVYVLITLVFAIFLKNNGSYMDYKTIIPQSMGIGFLYGSLGVFFFGLTFNLIVGYLVPILYFMANSFLGYEKLKEIFLFRLKYGLELKYEYYFIVGVVLVILGVLVRIRKSR</sequence>
<keyword evidence="2" id="KW-1185">Reference proteome</keyword>
<evidence type="ECO:0000313" key="2">
    <source>
        <dbReference type="Proteomes" id="UP000595814"/>
    </source>
</evidence>
<reference evidence="1 2" key="1">
    <citation type="journal article" date="2022" name="Int. J. Syst. Evol. Microbiol.">
        <title>Miniphocaeibacter halophilus sp. nov., an ammonium-tolerant acetate-producing bacterium isolated from a biogas system.</title>
        <authorList>
            <person name="Schnurer A."/>
            <person name="Singh A."/>
            <person name="Bi S."/>
            <person name="Qiao W."/>
            <person name="Westerholm M."/>
        </authorList>
    </citation>
    <scope>NUCLEOTIDE SEQUENCE [LARGE SCALE GENOMIC DNA]</scope>
    <source>
        <strain evidence="1 2">AMB_01</strain>
    </source>
</reference>
<protein>
    <submittedName>
        <fullName evidence="1">Uncharacterized protein</fullName>
    </submittedName>
</protein>
<proteinExistence type="predicted"/>
<evidence type="ECO:0000313" key="1">
    <source>
        <dbReference type="EMBL" id="QQK08709.1"/>
    </source>
</evidence>
<organism evidence="1 2">
    <name type="scientific">Miniphocaeibacter halophilus</name>
    <dbReference type="NCBI Taxonomy" id="2931922"/>
    <lineage>
        <taxon>Bacteria</taxon>
        <taxon>Bacillati</taxon>
        <taxon>Bacillota</taxon>
        <taxon>Tissierellia</taxon>
        <taxon>Tissierellales</taxon>
        <taxon>Peptoniphilaceae</taxon>
        <taxon>Miniphocaeibacter</taxon>
    </lineage>
</organism>
<accession>A0AC61MSR2</accession>